<dbReference type="EnsemblMetazoa" id="AAEL008469-RA">
    <property type="protein sequence ID" value="AAEL008469-PA"/>
    <property type="gene ID" value="AAEL008469"/>
</dbReference>
<dbReference type="OrthoDB" id="10248897at2759"/>
<reference evidence="2" key="2">
    <citation type="submission" date="2020-05" db="UniProtKB">
        <authorList>
            <consortium name="EnsemblMetazoa"/>
        </authorList>
    </citation>
    <scope>IDENTIFICATION</scope>
    <source>
        <strain evidence="2">LVP_AGWG</strain>
    </source>
</reference>
<organism evidence="2 3">
    <name type="scientific">Aedes aegypti</name>
    <name type="common">Yellowfever mosquito</name>
    <name type="synonym">Culex aegypti</name>
    <dbReference type="NCBI Taxonomy" id="7159"/>
    <lineage>
        <taxon>Eukaryota</taxon>
        <taxon>Metazoa</taxon>
        <taxon>Ecdysozoa</taxon>
        <taxon>Arthropoda</taxon>
        <taxon>Hexapoda</taxon>
        <taxon>Insecta</taxon>
        <taxon>Pterygota</taxon>
        <taxon>Neoptera</taxon>
        <taxon>Endopterygota</taxon>
        <taxon>Diptera</taxon>
        <taxon>Nematocera</taxon>
        <taxon>Culicoidea</taxon>
        <taxon>Culicidae</taxon>
        <taxon>Culicinae</taxon>
        <taxon>Aedini</taxon>
        <taxon>Aedes</taxon>
        <taxon>Stegomyia</taxon>
    </lineage>
</organism>
<dbReference type="InParanoid" id="A0A1S4FJH9"/>
<proteinExistence type="predicted"/>
<evidence type="ECO:0000313" key="2">
    <source>
        <dbReference type="EnsemblMetazoa" id="AAEL008469-PA"/>
    </source>
</evidence>
<evidence type="ECO:0000259" key="1">
    <source>
        <dbReference type="Pfam" id="PF04669"/>
    </source>
</evidence>
<dbReference type="PANTHER" id="PTHR13410:SF9">
    <property type="entry name" value="PROTEIN PBDC1"/>
    <property type="match status" value="1"/>
</dbReference>
<dbReference type="AlphaFoldDB" id="A0A1S4FJH9"/>
<dbReference type="PANTHER" id="PTHR13410">
    <property type="entry name" value="PROTEIN PBDC1"/>
    <property type="match status" value="1"/>
</dbReference>
<dbReference type="VEuPathDB" id="VectorBase:AAEL008469"/>
<dbReference type="InterPro" id="IPR021148">
    <property type="entry name" value="Polysacc_synth_dom"/>
</dbReference>
<dbReference type="Proteomes" id="UP000008820">
    <property type="component" value="Chromosome 2"/>
</dbReference>
<dbReference type="InterPro" id="IPR023139">
    <property type="entry name" value="PBDC1-like_dom_sf"/>
</dbReference>
<keyword evidence="3" id="KW-1185">Reference proteome</keyword>
<protein>
    <submittedName>
        <fullName evidence="2">Polysacc_synt_4 domain-containing protein</fullName>
    </submittedName>
</protein>
<dbReference type="FunCoup" id="A0A1S4FJH9">
    <property type="interactions" value="1265"/>
</dbReference>
<dbReference type="InterPro" id="IPR008476">
    <property type="entry name" value="PBDC1_metazoa/fungi"/>
</dbReference>
<sequence length="152" mass="17970">MDVLSRPADEFVNDGMVEELWAMKAVEHAEVHFNLLCSVDPRQLHLTPYDNEIYEEFRKQFPDMNVAVVDENELKSVDGKAKWRSYMEKFNRLEDYSYGTLLRASASEEFHPENAILVVRIQFWAIEIARNREGHNDCIRKKFKNRSSKKEE</sequence>
<dbReference type="GO" id="GO:0005737">
    <property type="term" value="C:cytoplasm"/>
    <property type="evidence" value="ECO:0007669"/>
    <property type="project" value="TreeGrafter"/>
</dbReference>
<dbReference type="Gene3D" id="1.10.3560.10">
    <property type="entry name" value="yst0336 like domain"/>
    <property type="match status" value="1"/>
</dbReference>
<accession>A0A1S4FJH9</accession>
<reference evidence="2 3" key="1">
    <citation type="submission" date="2017-06" db="EMBL/GenBank/DDBJ databases">
        <title>Aedes aegypti genome working group (AGWG) sequencing and assembly.</title>
        <authorList>
            <consortium name="Aedes aegypti Genome Working Group (AGWG)"/>
            <person name="Matthews B.J."/>
        </authorList>
    </citation>
    <scope>NUCLEOTIDE SEQUENCE [LARGE SCALE GENOMIC DNA]</scope>
    <source>
        <strain evidence="2 3">LVP_AGWG</strain>
    </source>
</reference>
<feature type="domain" description="Polysaccharide biosynthesis" evidence="1">
    <location>
        <begin position="17"/>
        <end position="140"/>
    </location>
</feature>
<gene>
    <name evidence="2" type="primary">5570671</name>
</gene>
<name>A0A1S4FJH9_AEDAE</name>
<dbReference type="Pfam" id="PF04669">
    <property type="entry name" value="PBDC1"/>
    <property type="match status" value="1"/>
</dbReference>
<evidence type="ECO:0000313" key="3">
    <source>
        <dbReference type="Proteomes" id="UP000008820"/>
    </source>
</evidence>